<accession>A0ABY5JVM4</accession>
<name>A0ABY5JVM4_9BACI</name>
<dbReference type="Proteomes" id="UP001059773">
    <property type="component" value="Chromosome"/>
</dbReference>
<sequence>MKFEEEVLKLLGELNTRQIKFEKEVHTQFERVDERFEQVDKRLEQMDERFEQVDKRFEQMDKRFDKFEIDLTEVKEKTDLTHQEVISLREDMTTVKDNDRKMKEEQEYQLSKWVDLDRRVDKLERKVLS</sequence>
<dbReference type="Gene3D" id="6.10.250.2540">
    <property type="match status" value="1"/>
</dbReference>
<gene>
    <name evidence="2" type="ORF">NP439_07145</name>
</gene>
<evidence type="ECO:0000313" key="3">
    <source>
        <dbReference type="Proteomes" id="UP001059773"/>
    </source>
</evidence>
<reference evidence="2" key="1">
    <citation type="submission" date="2022-07" db="EMBL/GenBank/DDBJ databases">
        <title>FELIX.</title>
        <authorList>
            <person name="Wan K.H."/>
            <person name="Park S."/>
            <person name="Lawrence Q."/>
            <person name="Eichenberger J.P."/>
            <person name="Booth B.W."/>
            <person name="Piaggio A.J."/>
            <person name="Chandler J.C."/>
            <person name="Franklin A.B."/>
            <person name="Celniker S.E."/>
        </authorList>
    </citation>
    <scope>NUCLEOTIDE SEQUENCE</scope>
    <source>
        <strain evidence="2">QA-1986 374</strain>
    </source>
</reference>
<keyword evidence="1" id="KW-0175">Coiled coil</keyword>
<proteinExistence type="predicted"/>
<feature type="coiled-coil region" evidence="1">
    <location>
        <begin position="29"/>
        <end position="63"/>
    </location>
</feature>
<keyword evidence="3" id="KW-1185">Reference proteome</keyword>
<evidence type="ECO:0000256" key="1">
    <source>
        <dbReference type="SAM" id="Coils"/>
    </source>
</evidence>
<evidence type="ECO:0000313" key="2">
    <source>
        <dbReference type="EMBL" id="UUI04423.1"/>
    </source>
</evidence>
<dbReference type="Gene3D" id="3.90.20.10">
    <property type="match status" value="1"/>
</dbReference>
<organism evidence="2 3">
    <name type="scientific">Oceanobacillus jeddahense</name>
    <dbReference type="NCBI Taxonomy" id="1462527"/>
    <lineage>
        <taxon>Bacteria</taxon>
        <taxon>Bacillati</taxon>
        <taxon>Bacillota</taxon>
        <taxon>Bacilli</taxon>
        <taxon>Bacillales</taxon>
        <taxon>Bacillaceae</taxon>
        <taxon>Oceanobacillus</taxon>
    </lineage>
</organism>
<evidence type="ECO:0008006" key="4">
    <source>
        <dbReference type="Google" id="ProtNLM"/>
    </source>
</evidence>
<dbReference type="RefSeq" id="WP_256709332.1">
    <property type="nucleotide sequence ID" value="NZ_CP101914.1"/>
</dbReference>
<dbReference type="EMBL" id="CP101914">
    <property type="protein sequence ID" value="UUI04423.1"/>
    <property type="molecule type" value="Genomic_DNA"/>
</dbReference>
<protein>
    <recommendedName>
        <fullName evidence="4">t-SNARE coiled-coil homology domain-containing protein</fullName>
    </recommendedName>
</protein>